<proteinExistence type="predicted"/>
<organism evidence="1 2">
    <name type="scientific">Melipona bicolor</name>
    <dbReference type="NCBI Taxonomy" id="60889"/>
    <lineage>
        <taxon>Eukaryota</taxon>
        <taxon>Metazoa</taxon>
        <taxon>Ecdysozoa</taxon>
        <taxon>Arthropoda</taxon>
        <taxon>Hexapoda</taxon>
        <taxon>Insecta</taxon>
        <taxon>Pterygota</taxon>
        <taxon>Neoptera</taxon>
        <taxon>Endopterygota</taxon>
        <taxon>Hymenoptera</taxon>
        <taxon>Apocrita</taxon>
        <taxon>Aculeata</taxon>
        <taxon>Apoidea</taxon>
        <taxon>Anthophila</taxon>
        <taxon>Apidae</taxon>
        <taxon>Melipona</taxon>
    </lineage>
</organism>
<accession>A0AA40KEA0</accession>
<dbReference type="PANTHER" id="PTHR22963:SF38">
    <property type="entry name" value="LP13770P"/>
    <property type="match status" value="1"/>
</dbReference>
<protein>
    <submittedName>
        <fullName evidence="1">Uncharacterized protein</fullName>
    </submittedName>
</protein>
<dbReference type="InterPro" id="IPR048407">
    <property type="entry name" value="Dumpy_DPY"/>
</dbReference>
<evidence type="ECO:0000313" key="1">
    <source>
        <dbReference type="EMBL" id="KAK1117043.1"/>
    </source>
</evidence>
<dbReference type="Proteomes" id="UP001177670">
    <property type="component" value="Unassembled WGS sequence"/>
</dbReference>
<dbReference type="PANTHER" id="PTHR22963">
    <property type="entry name" value="ENDOGLIN-RELATED"/>
    <property type="match status" value="1"/>
</dbReference>
<dbReference type="Pfam" id="PF21164">
    <property type="entry name" value="Dumpy_DPY"/>
    <property type="match status" value="1"/>
</dbReference>
<dbReference type="AlphaFoldDB" id="A0AA40KEA0"/>
<gene>
    <name evidence="1" type="ORF">K0M31_017090</name>
</gene>
<reference evidence="1" key="1">
    <citation type="submission" date="2021-10" db="EMBL/GenBank/DDBJ databases">
        <title>Melipona bicolor Genome sequencing and assembly.</title>
        <authorList>
            <person name="Araujo N.S."/>
            <person name="Arias M.C."/>
        </authorList>
    </citation>
    <scope>NUCLEOTIDE SEQUENCE</scope>
    <source>
        <strain evidence="1">USP_2M_L1-L4_2017</strain>
        <tissue evidence="1">Whole body</tissue>
    </source>
</reference>
<sequence>MSGNAFTACFPVKEPEILQPCNPSPCGPNSRCQDISGQAVCSCVLGLHRNPPACRPECIVNSDCPLNEACVNLKCRDPCPWILWRR</sequence>
<name>A0AA40KEA0_9HYME</name>
<comment type="caution">
    <text evidence="1">The sequence shown here is derived from an EMBL/GenBank/DDBJ whole genome shotgun (WGS) entry which is preliminary data.</text>
</comment>
<keyword evidence="2" id="KW-1185">Reference proteome</keyword>
<dbReference type="SUPFAM" id="SSF90148">
    <property type="entry name" value="DPY module"/>
    <property type="match status" value="1"/>
</dbReference>
<evidence type="ECO:0000313" key="2">
    <source>
        <dbReference type="Proteomes" id="UP001177670"/>
    </source>
</evidence>
<dbReference type="EMBL" id="JAHYIQ010000057">
    <property type="protein sequence ID" value="KAK1117043.1"/>
    <property type="molecule type" value="Genomic_DNA"/>
</dbReference>